<dbReference type="SUPFAM" id="SSF54060">
    <property type="entry name" value="His-Me finger endonucleases"/>
    <property type="match status" value="1"/>
</dbReference>
<proteinExistence type="inferred from homology"/>
<dbReference type="Pfam" id="PF21431">
    <property type="entry name" value="Col-Pyo_DNase"/>
    <property type="match status" value="1"/>
</dbReference>
<dbReference type="OrthoDB" id="982153at2"/>
<name>A0A5E7J6G7_PSEFL</name>
<dbReference type="InterPro" id="IPR016128">
    <property type="entry name" value="Pyosin/cloacin_T_dom"/>
</dbReference>
<evidence type="ECO:0000313" key="10">
    <source>
        <dbReference type="EMBL" id="VVO83812.1"/>
    </source>
</evidence>
<reference evidence="10 11" key="1">
    <citation type="submission" date="2019-09" db="EMBL/GenBank/DDBJ databases">
        <authorList>
            <person name="Chandra G."/>
            <person name="Truman W A."/>
        </authorList>
    </citation>
    <scope>NUCLEOTIDE SEQUENCE [LARGE SCALE GENOMIC DNA]</scope>
    <source>
        <strain evidence="10">PS862</strain>
    </source>
</reference>
<evidence type="ECO:0000256" key="4">
    <source>
        <dbReference type="ARBA" id="ARBA00022759"/>
    </source>
</evidence>
<evidence type="ECO:0000256" key="1">
    <source>
        <dbReference type="ARBA" id="ARBA00006811"/>
    </source>
</evidence>
<dbReference type="GO" id="GO:0016787">
    <property type="term" value="F:hydrolase activity"/>
    <property type="evidence" value="ECO:0007669"/>
    <property type="project" value="UniProtKB-KW"/>
</dbReference>
<dbReference type="Gene3D" id="3.90.540.10">
    <property type="entry name" value="Colicin/pyocin, DNase domain"/>
    <property type="match status" value="1"/>
</dbReference>
<protein>
    <recommendedName>
        <fullName evidence="9">Pyosin/cloacin translocation domain-containing protein</fullName>
    </recommendedName>
</protein>
<dbReference type="InterPro" id="IPR036302">
    <property type="entry name" value="Pyosin/cloacin_T_dom_sf"/>
</dbReference>
<feature type="region of interest" description="Disordered" evidence="8">
    <location>
        <begin position="1"/>
        <end position="64"/>
    </location>
</feature>
<evidence type="ECO:0000256" key="2">
    <source>
        <dbReference type="ARBA" id="ARBA00022529"/>
    </source>
</evidence>
<evidence type="ECO:0000259" key="9">
    <source>
        <dbReference type="Pfam" id="PF06958"/>
    </source>
</evidence>
<evidence type="ECO:0000256" key="7">
    <source>
        <dbReference type="ARBA" id="ARBA00023048"/>
    </source>
</evidence>
<comment type="similarity">
    <text evidence="1">Belongs to the colicin/pyosin nuclease family.</text>
</comment>
<dbReference type="InterPro" id="IPR044925">
    <property type="entry name" value="His-Me_finger_sf"/>
</dbReference>
<keyword evidence="3" id="KW-0540">Nuclease</keyword>
<keyword evidence="6" id="KW-0044">Antibiotic</keyword>
<dbReference type="InterPro" id="IPR037146">
    <property type="entry name" value="Colicin/pyocin_DNase_dom_sf"/>
</dbReference>
<dbReference type="AlphaFoldDB" id="A0A5E7J6G7"/>
<evidence type="ECO:0000313" key="11">
    <source>
        <dbReference type="Proteomes" id="UP000385207"/>
    </source>
</evidence>
<dbReference type="Proteomes" id="UP000385207">
    <property type="component" value="Unassembled WGS sequence"/>
</dbReference>
<gene>
    <name evidence="10" type="ORF">PS862_01970</name>
</gene>
<dbReference type="Pfam" id="PF06958">
    <property type="entry name" value="Pyocin_S"/>
    <property type="match status" value="1"/>
</dbReference>
<feature type="compositionally biased region" description="Gly residues" evidence="8">
    <location>
        <begin position="24"/>
        <end position="38"/>
    </location>
</feature>
<feature type="compositionally biased region" description="Polar residues" evidence="8">
    <location>
        <begin position="1"/>
        <end position="10"/>
    </location>
</feature>
<dbReference type="GO" id="GO:0004519">
    <property type="term" value="F:endonuclease activity"/>
    <property type="evidence" value="ECO:0007669"/>
    <property type="project" value="UniProtKB-KW"/>
</dbReference>
<evidence type="ECO:0000256" key="6">
    <source>
        <dbReference type="ARBA" id="ARBA00023022"/>
    </source>
</evidence>
<evidence type="ECO:0000256" key="5">
    <source>
        <dbReference type="ARBA" id="ARBA00022801"/>
    </source>
</evidence>
<organism evidence="10 11">
    <name type="scientific">Pseudomonas fluorescens</name>
    <dbReference type="NCBI Taxonomy" id="294"/>
    <lineage>
        <taxon>Bacteria</taxon>
        <taxon>Pseudomonadati</taxon>
        <taxon>Pseudomonadota</taxon>
        <taxon>Gammaproteobacteria</taxon>
        <taxon>Pseudomonadales</taxon>
        <taxon>Pseudomonadaceae</taxon>
        <taxon>Pseudomonas</taxon>
    </lineage>
</organism>
<dbReference type="GO" id="GO:0031640">
    <property type="term" value="P:killing of cells of another organism"/>
    <property type="evidence" value="ECO:0007669"/>
    <property type="project" value="UniProtKB-KW"/>
</dbReference>
<evidence type="ECO:0000256" key="8">
    <source>
        <dbReference type="SAM" id="MobiDB-lite"/>
    </source>
</evidence>
<dbReference type="SUPFAM" id="SSF69369">
    <property type="entry name" value="Cloacin translocation domain"/>
    <property type="match status" value="1"/>
</dbReference>
<keyword evidence="5" id="KW-0378">Hydrolase</keyword>
<accession>A0A5E7J6G7</accession>
<sequence length="854" mass="92853">MAQRTSNDGSTGDVVIRPGPPAPSGGGSGSGGNFGGNRVGASGAFSGPSQKTKEARRRAKQEYLQAEEQKRIQAQAAAAQAQEQARLQTRQQLLAGMVQRHDAIRAEFDRNFAARTEQLAPALEREITEARRSPRKDSSERWQLYLITKEKNAIDGLIASKTAELNTKNAAARAFDGHDPLSRSANDYLARLDQFGQALDAGHQSWENAYSAAHEARWLLAQINTLTDKSAALARHHAEQTVVWREREANWERHRQQAEQREARIRFKQQADENTRVERIRQAKTLKVPTPALAAGGMVLTPEGVRIAQEVAAVLERAIAAGVDLLDDIGRIAVKTGPVFVTAMVYSPTLGDGELTPEQRHRLFQAIGVPAQALDLHDRGELQAVADAGGSVEVEYRLKQVAVPEGTAIVVASTGGEIDSRVPVVNALLDPLTGLYTAEIPGTPTRHLQFAADAAPQATTTSLTARLAVMEPQVQDIPTGVDMRIQDCIVCVPGLPPLYLSFNVPPMGTGVVTGTGQAITPDWWKSASGVKGAAIPTQIGDQFRGREIKSFGAFDAALWRTFGDQPALSSQLDELNRKRVEEGFAPYAPKSTWTGENREFELRYQERTEFWTDPFNLDQISIKTPDSAEGWLGVAPAVLPWPIRPVGVGTWTPLVPPGSEHIGATTSPIAPIVPVVHPGSPAIPVLPENETFPAVDEGEIGAKIPGFPGDADLPSPGLVFVGPPVEPLEVGPYKEMSRRSYKDGMDIDHIPSKKALEMHIKQEFPNLDAHEIKILLNNAPGIAIPTEVHRNFSETNGWLNTPSKIKNDALDLRAAVDGNFDAIKEGLLKLGFEEAELEIARMALHKLHNDQGWY</sequence>
<feature type="domain" description="Pyosin/cloacin translocation" evidence="9">
    <location>
        <begin position="382"/>
        <end position="500"/>
    </location>
</feature>
<keyword evidence="7" id="KW-0078">Bacteriocin</keyword>
<keyword evidence="2" id="KW-0929">Antimicrobial</keyword>
<evidence type="ECO:0000256" key="3">
    <source>
        <dbReference type="ARBA" id="ARBA00022722"/>
    </source>
</evidence>
<dbReference type="EMBL" id="CABVII010000007">
    <property type="protein sequence ID" value="VVO83812.1"/>
    <property type="molecule type" value="Genomic_DNA"/>
</dbReference>
<keyword evidence="4" id="KW-0255">Endonuclease</keyword>
<dbReference type="GO" id="GO:0042742">
    <property type="term" value="P:defense response to bacterium"/>
    <property type="evidence" value="ECO:0007669"/>
    <property type="project" value="UniProtKB-KW"/>
</dbReference>